<evidence type="ECO:0000313" key="3">
    <source>
        <dbReference type="Proteomes" id="UP001303889"/>
    </source>
</evidence>
<dbReference type="AlphaFoldDB" id="A0AAN6RQR8"/>
<gene>
    <name evidence="2" type="ORF">C8A05DRAFT_18731</name>
</gene>
<keyword evidence="3" id="KW-1185">Reference proteome</keyword>
<evidence type="ECO:0000313" key="2">
    <source>
        <dbReference type="EMBL" id="KAK3898731.1"/>
    </source>
</evidence>
<accession>A0AAN6RQR8</accession>
<name>A0AAN6RQR8_9PEZI</name>
<comment type="caution">
    <text evidence="2">The sequence shown here is derived from an EMBL/GenBank/DDBJ whole genome shotgun (WGS) entry which is preliminary data.</text>
</comment>
<evidence type="ECO:0000256" key="1">
    <source>
        <dbReference type="SAM" id="MobiDB-lite"/>
    </source>
</evidence>
<reference evidence="2" key="2">
    <citation type="submission" date="2023-05" db="EMBL/GenBank/DDBJ databases">
        <authorList>
            <consortium name="Lawrence Berkeley National Laboratory"/>
            <person name="Steindorff A."/>
            <person name="Hensen N."/>
            <person name="Bonometti L."/>
            <person name="Westerberg I."/>
            <person name="Brannstrom I.O."/>
            <person name="Guillou S."/>
            <person name="Cros-Aarteil S."/>
            <person name="Calhoun S."/>
            <person name="Haridas S."/>
            <person name="Kuo A."/>
            <person name="Mondo S."/>
            <person name="Pangilinan J."/>
            <person name="Riley R."/>
            <person name="Labutti K."/>
            <person name="Andreopoulos B."/>
            <person name="Lipzen A."/>
            <person name="Chen C."/>
            <person name="Yanf M."/>
            <person name="Daum C."/>
            <person name="Ng V."/>
            <person name="Clum A."/>
            <person name="Ohm R."/>
            <person name="Martin F."/>
            <person name="Silar P."/>
            <person name="Natvig D."/>
            <person name="Lalanne C."/>
            <person name="Gautier V."/>
            <person name="Ament-Velasquez S.L."/>
            <person name="Kruys A."/>
            <person name="Hutchinson M.I."/>
            <person name="Powell A.J."/>
            <person name="Barry K."/>
            <person name="Miller A.N."/>
            <person name="Grigoriev I.V."/>
            <person name="Debuchy R."/>
            <person name="Gladieux P."/>
            <person name="Thoren M.H."/>
            <person name="Johannesson H."/>
        </authorList>
    </citation>
    <scope>NUCLEOTIDE SEQUENCE</scope>
    <source>
        <strain evidence="2">CBS 103.79</strain>
    </source>
</reference>
<feature type="region of interest" description="Disordered" evidence="1">
    <location>
        <begin position="1"/>
        <end position="23"/>
    </location>
</feature>
<feature type="region of interest" description="Disordered" evidence="1">
    <location>
        <begin position="198"/>
        <end position="253"/>
    </location>
</feature>
<organism evidence="2 3">
    <name type="scientific">Staphylotrichum tortipilum</name>
    <dbReference type="NCBI Taxonomy" id="2831512"/>
    <lineage>
        <taxon>Eukaryota</taxon>
        <taxon>Fungi</taxon>
        <taxon>Dikarya</taxon>
        <taxon>Ascomycota</taxon>
        <taxon>Pezizomycotina</taxon>
        <taxon>Sordariomycetes</taxon>
        <taxon>Sordariomycetidae</taxon>
        <taxon>Sordariales</taxon>
        <taxon>Chaetomiaceae</taxon>
        <taxon>Staphylotrichum</taxon>
    </lineage>
</organism>
<protein>
    <submittedName>
        <fullName evidence="2">Uncharacterized protein</fullName>
    </submittedName>
</protein>
<feature type="compositionally biased region" description="Basic residues" evidence="1">
    <location>
        <begin position="1"/>
        <end position="14"/>
    </location>
</feature>
<proteinExistence type="predicted"/>
<reference evidence="2" key="1">
    <citation type="journal article" date="2023" name="Mol. Phylogenet. Evol.">
        <title>Genome-scale phylogeny and comparative genomics of the fungal order Sordariales.</title>
        <authorList>
            <person name="Hensen N."/>
            <person name="Bonometti L."/>
            <person name="Westerberg I."/>
            <person name="Brannstrom I.O."/>
            <person name="Guillou S."/>
            <person name="Cros-Aarteil S."/>
            <person name="Calhoun S."/>
            <person name="Haridas S."/>
            <person name="Kuo A."/>
            <person name="Mondo S."/>
            <person name="Pangilinan J."/>
            <person name="Riley R."/>
            <person name="LaButti K."/>
            <person name="Andreopoulos B."/>
            <person name="Lipzen A."/>
            <person name="Chen C."/>
            <person name="Yan M."/>
            <person name="Daum C."/>
            <person name="Ng V."/>
            <person name="Clum A."/>
            <person name="Steindorff A."/>
            <person name="Ohm R.A."/>
            <person name="Martin F."/>
            <person name="Silar P."/>
            <person name="Natvig D.O."/>
            <person name="Lalanne C."/>
            <person name="Gautier V."/>
            <person name="Ament-Velasquez S.L."/>
            <person name="Kruys A."/>
            <person name="Hutchinson M.I."/>
            <person name="Powell A.J."/>
            <person name="Barry K."/>
            <person name="Miller A.N."/>
            <person name="Grigoriev I.V."/>
            <person name="Debuchy R."/>
            <person name="Gladieux P."/>
            <person name="Hiltunen Thoren M."/>
            <person name="Johannesson H."/>
        </authorList>
    </citation>
    <scope>NUCLEOTIDE SEQUENCE</scope>
    <source>
        <strain evidence="2">CBS 103.79</strain>
    </source>
</reference>
<sequence length="287" mass="32352">MGTGREKRHPHKDGHHATPAASSTAGGVKKLLILFQDIPKAGMIYPFQHALLKRDRRDRALTFAILKSVRGKFNRYILDTRLALIFETAIDLVREDIVFTQYPITIDPIDFFRLLRNRAIVRRWAMGITENLFISLFLVLRAARQKWHDNPRHPLEIDKHCRIARAIDVFNRVDPMKWNGVAVVEWIRKGGLMFQSASATPNAPQTIGDDTAAKDADMPDLSDLAHPAAPDDSTATNNDSNKDDPDDPVPANRHLTPEQVIASMRLLNIDVDQTALTEVFGRLNIAE</sequence>
<dbReference type="EMBL" id="MU855890">
    <property type="protein sequence ID" value="KAK3898731.1"/>
    <property type="molecule type" value="Genomic_DNA"/>
</dbReference>
<dbReference type="Proteomes" id="UP001303889">
    <property type="component" value="Unassembled WGS sequence"/>
</dbReference>